<feature type="domain" description="Fringe-like glycosyltransferase" evidence="12">
    <location>
        <begin position="109"/>
        <end position="204"/>
    </location>
</feature>
<accession>A0AB39ZDU2</accession>
<dbReference type="Pfam" id="PF02434">
    <property type="entry name" value="Fringe"/>
    <property type="match status" value="1"/>
</dbReference>
<keyword evidence="9" id="KW-0735">Signal-anchor</keyword>
<keyword evidence="8" id="KW-0547">Nucleotide-binding</keyword>
<evidence type="ECO:0000313" key="13">
    <source>
        <dbReference type="Proteomes" id="UP001652628"/>
    </source>
</evidence>
<evidence type="ECO:0000256" key="9">
    <source>
        <dbReference type="ARBA" id="ARBA00022968"/>
    </source>
</evidence>
<dbReference type="Proteomes" id="UP001652628">
    <property type="component" value="Chromosome 3"/>
</dbReference>
<name>A0AB39ZDU2_DROSZ</name>
<dbReference type="Gene3D" id="3.90.550.50">
    <property type="match status" value="1"/>
</dbReference>
<keyword evidence="5" id="KW-0328">Glycosyltransferase</keyword>
<proteinExistence type="inferred from homology"/>
<evidence type="ECO:0000256" key="4">
    <source>
        <dbReference type="ARBA" id="ARBA00012557"/>
    </source>
</evidence>
<dbReference type="GeneID" id="108012690"/>
<dbReference type="GO" id="GO:0000166">
    <property type="term" value="F:nucleotide binding"/>
    <property type="evidence" value="ECO:0007669"/>
    <property type="project" value="UniProtKB-KW"/>
</dbReference>
<dbReference type="RefSeq" id="XP_016933607.3">
    <property type="nucleotide sequence ID" value="XM_017078118.4"/>
</dbReference>
<dbReference type="AlphaFoldDB" id="A0AB39ZDU2"/>
<evidence type="ECO:0000256" key="5">
    <source>
        <dbReference type="ARBA" id="ARBA00022676"/>
    </source>
</evidence>
<reference evidence="14" key="1">
    <citation type="submission" date="2025-08" db="UniProtKB">
        <authorList>
            <consortium name="RefSeq"/>
        </authorList>
    </citation>
    <scope>IDENTIFICATION</scope>
</reference>
<keyword evidence="10" id="KW-1133">Transmembrane helix</keyword>
<comment type="subcellular location">
    <subcellularLocation>
        <location evidence="1">Membrane</location>
        <topology evidence="1">Single-pass type II membrane protein</topology>
    </subcellularLocation>
</comment>
<protein>
    <recommendedName>
        <fullName evidence="4">N-acetylgalactosaminide beta-1,3-galactosyltransferase</fullName>
        <ecNumber evidence="4">2.4.1.122</ecNumber>
    </recommendedName>
</protein>
<gene>
    <name evidence="14" type="primary">LOC108012690</name>
</gene>
<evidence type="ECO:0000259" key="12">
    <source>
        <dbReference type="Pfam" id="PF02434"/>
    </source>
</evidence>
<evidence type="ECO:0000313" key="14">
    <source>
        <dbReference type="RefSeq" id="XP_016933607.3"/>
    </source>
</evidence>
<evidence type="ECO:0000256" key="8">
    <source>
        <dbReference type="ARBA" id="ARBA00022741"/>
    </source>
</evidence>
<keyword evidence="13" id="KW-1185">Reference proteome</keyword>
<evidence type="ECO:0000256" key="1">
    <source>
        <dbReference type="ARBA" id="ARBA00004606"/>
    </source>
</evidence>
<keyword evidence="6" id="KW-0808">Transferase</keyword>
<keyword evidence="11" id="KW-0472">Membrane</keyword>
<evidence type="ECO:0000256" key="7">
    <source>
        <dbReference type="ARBA" id="ARBA00022692"/>
    </source>
</evidence>
<sequence>MTRDAVGLVLGLIIGIQLTEYWNYNYLQTTILERKSPKAGSQAVGLFNRTRVLCMVLTDPLDYDKNEAKVKSTWGRRCNKLFFWRKKKENNTFATVRQGFKNIFEKHFNGHDWFLRADTDTFVIMENLRRFLYRYDPESSIYFGHRLKADFAQGYMSGDAGYVLSRGALRRLNLFAFKDSNLCSHDLNSSLKSEDSGMGLCLNTVGVIAGESRDGLGQERFLPVMPQRIGPGWTRWRQYSGSLYFNPTSRACCSSSLISFHPANESAFDLWEFFLHRLSVFGYPMSPLKLPPRLDFRAMHAQLRYWSQVVSDNHG</sequence>
<evidence type="ECO:0000256" key="10">
    <source>
        <dbReference type="ARBA" id="ARBA00022989"/>
    </source>
</evidence>
<keyword evidence="7" id="KW-0812">Transmembrane</keyword>
<dbReference type="InterPro" id="IPR026050">
    <property type="entry name" value="C1GALT1/C1GALT1_chp1"/>
</dbReference>
<comment type="pathway">
    <text evidence="2">Protein modification; protein glycosylation.</text>
</comment>
<evidence type="ECO:0000256" key="6">
    <source>
        <dbReference type="ARBA" id="ARBA00022679"/>
    </source>
</evidence>
<dbReference type="GO" id="GO:0016020">
    <property type="term" value="C:membrane"/>
    <property type="evidence" value="ECO:0007669"/>
    <property type="project" value="UniProtKB-SubCell"/>
</dbReference>
<dbReference type="GO" id="GO:0016263">
    <property type="term" value="F:glycoprotein-N-acetylgalactosamine 3-beta-galactosyltransferase activity"/>
    <property type="evidence" value="ECO:0007669"/>
    <property type="project" value="UniProtKB-EC"/>
</dbReference>
<evidence type="ECO:0000256" key="11">
    <source>
        <dbReference type="ARBA" id="ARBA00023136"/>
    </source>
</evidence>
<evidence type="ECO:0000256" key="2">
    <source>
        <dbReference type="ARBA" id="ARBA00004922"/>
    </source>
</evidence>
<dbReference type="PANTHER" id="PTHR23033:SF14">
    <property type="entry name" value="GLYCOPROTEIN-N-ACETYLGALACTOSAMINE 3-BETA-GALACTOSYLTRANSFERASE 1-RELATED"/>
    <property type="match status" value="1"/>
</dbReference>
<organism evidence="13 14">
    <name type="scientific">Drosophila suzukii</name>
    <name type="common">Spotted-wing drosophila fruit fly</name>
    <dbReference type="NCBI Taxonomy" id="28584"/>
    <lineage>
        <taxon>Eukaryota</taxon>
        <taxon>Metazoa</taxon>
        <taxon>Ecdysozoa</taxon>
        <taxon>Arthropoda</taxon>
        <taxon>Hexapoda</taxon>
        <taxon>Insecta</taxon>
        <taxon>Pterygota</taxon>
        <taxon>Neoptera</taxon>
        <taxon>Endopterygota</taxon>
        <taxon>Diptera</taxon>
        <taxon>Brachycera</taxon>
        <taxon>Muscomorpha</taxon>
        <taxon>Ephydroidea</taxon>
        <taxon>Drosophilidae</taxon>
        <taxon>Drosophila</taxon>
        <taxon>Sophophora</taxon>
    </lineage>
</organism>
<dbReference type="InterPro" id="IPR003378">
    <property type="entry name" value="Fringe-like_glycosylTrfase"/>
</dbReference>
<dbReference type="EC" id="2.4.1.122" evidence="4"/>
<comment type="similarity">
    <text evidence="3">Belongs to the glycosyltransferase 31 family. Beta3-Gal-T subfamily.</text>
</comment>
<evidence type="ECO:0000256" key="3">
    <source>
        <dbReference type="ARBA" id="ARBA00006462"/>
    </source>
</evidence>
<dbReference type="PANTHER" id="PTHR23033">
    <property type="entry name" value="BETA1,3-GALACTOSYLTRANSFERASE"/>
    <property type="match status" value="1"/>
</dbReference>